<organism evidence="14">
    <name type="scientific">Neobacillus citreus</name>
    <dbReference type="NCBI Taxonomy" id="2833578"/>
    <lineage>
        <taxon>Bacteria</taxon>
        <taxon>Bacillati</taxon>
        <taxon>Bacillota</taxon>
        <taxon>Bacilli</taxon>
        <taxon>Bacillales</taxon>
        <taxon>Bacillaceae</taxon>
        <taxon>Neobacillus</taxon>
    </lineage>
</organism>
<evidence type="ECO:0000313" key="14">
    <source>
        <dbReference type="EMBL" id="MBS4180935.1"/>
    </source>
</evidence>
<dbReference type="Pfam" id="PF08546">
    <property type="entry name" value="ApbA_C"/>
    <property type="match status" value="1"/>
</dbReference>
<evidence type="ECO:0000256" key="9">
    <source>
        <dbReference type="ARBA" id="ARBA00032024"/>
    </source>
</evidence>
<evidence type="ECO:0000256" key="1">
    <source>
        <dbReference type="ARBA" id="ARBA00002919"/>
    </source>
</evidence>
<evidence type="ECO:0000313" key="16">
    <source>
        <dbReference type="Proteomes" id="UP000677265"/>
    </source>
</evidence>
<evidence type="ECO:0000256" key="8">
    <source>
        <dbReference type="ARBA" id="ARBA00023002"/>
    </source>
</evidence>
<comment type="similarity">
    <text evidence="3 11">Belongs to the ketopantoate reductase family.</text>
</comment>
<evidence type="ECO:0000256" key="2">
    <source>
        <dbReference type="ARBA" id="ARBA00004994"/>
    </source>
</evidence>
<dbReference type="EMBL" id="JAGYPE010000001">
    <property type="protein sequence ID" value="MBS4180935.1"/>
    <property type="molecule type" value="Genomic_DNA"/>
</dbReference>
<sequence>MKVGIIGAGSLGLLFAAYLSRAFETIIYTRTPAQAEQINQNGIVLKKGDTVTSTNVQALPISYWKGTETVTVVAVKQYHLQTIIENVNSSAAPNLLFIQNGMGHLKLLEAIKEKNIAVGSVEHGALRENAYTVYHNGEGITNAASYKGTADWLQFLAAKVPNDFPIVIRENYFDMLLKKLIVNAAINPLTAILRVKNGDLIENPYYLQALNNLFEEISDVLRLGDKEAYLQHIHYVCQSTAENRSSMLKDLEAGRITEVDAILGFLLDEAEKLHKQAAQIQALYSLIKGKEQEGRSEKF</sequence>
<dbReference type="InterPro" id="IPR003710">
    <property type="entry name" value="ApbA"/>
</dbReference>
<proteinExistence type="inferred from homology"/>
<dbReference type="PANTHER" id="PTHR43765:SF2">
    <property type="entry name" value="2-DEHYDROPANTOATE 2-REDUCTASE"/>
    <property type="match status" value="1"/>
</dbReference>
<dbReference type="GO" id="GO:0005737">
    <property type="term" value="C:cytoplasm"/>
    <property type="evidence" value="ECO:0007669"/>
    <property type="project" value="TreeGrafter"/>
</dbReference>
<feature type="domain" description="Ketopantoate reductase N-terminal" evidence="12">
    <location>
        <begin position="3"/>
        <end position="146"/>
    </location>
</feature>
<dbReference type="InterPro" id="IPR050838">
    <property type="entry name" value="Ketopantoate_reductase"/>
</dbReference>
<evidence type="ECO:0000256" key="5">
    <source>
        <dbReference type="ARBA" id="ARBA00019465"/>
    </source>
</evidence>
<dbReference type="NCBIfam" id="NF005093">
    <property type="entry name" value="PRK06522.2-4"/>
    <property type="match status" value="1"/>
</dbReference>
<reference evidence="14" key="1">
    <citation type="submission" date="2021-05" db="EMBL/GenBank/DDBJ databases">
        <title>Novel Bacillus species.</title>
        <authorList>
            <person name="Liu G."/>
        </authorList>
    </citation>
    <scope>NUCLEOTIDE SEQUENCE</scope>
    <source>
        <strain evidence="14 16">FJAT-50051</strain>
    </source>
</reference>
<dbReference type="GO" id="GO:0008677">
    <property type="term" value="F:2-dehydropantoate 2-reductase activity"/>
    <property type="evidence" value="ECO:0007669"/>
    <property type="project" value="UniProtKB-EC"/>
</dbReference>
<dbReference type="InterPro" id="IPR013752">
    <property type="entry name" value="KPA_reductase"/>
</dbReference>
<feature type="domain" description="Ketopantoate reductase C-terminal" evidence="13">
    <location>
        <begin position="175"/>
        <end position="291"/>
    </location>
</feature>
<dbReference type="InterPro" id="IPR008927">
    <property type="entry name" value="6-PGluconate_DH-like_C_sf"/>
</dbReference>
<dbReference type="GO" id="GO:0050661">
    <property type="term" value="F:NADP binding"/>
    <property type="evidence" value="ECO:0007669"/>
    <property type="project" value="TreeGrafter"/>
</dbReference>
<evidence type="ECO:0000256" key="11">
    <source>
        <dbReference type="RuleBase" id="RU362068"/>
    </source>
</evidence>
<dbReference type="SUPFAM" id="SSF48179">
    <property type="entry name" value="6-phosphogluconate dehydrogenase C-terminal domain-like"/>
    <property type="match status" value="1"/>
</dbReference>
<evidence type="ECO:0000256" key="3">
    <source>
        <dbReference type="ARBA" id="ARBA00007870"/>
    </source>
</evidence>
<evidence type="ECO:0000256" key="6">
    <source>
        <dbReference type="ARBA" id="ARBA00022655"/>
    </source>
</evidence>
<dbReference type="InterPro" id="IPR013332">
    <property type="entry name" value="KPR_N"/>
</dbReference>
<comment type="pathway">
    <text evidence="2 11">Cofactor biosynthesis; (R)-pantothenate biosynthesis; (R)-pantoate from 3-methyl-2-oxobutanoate: step 2/2.</text>
</comment>
<keyword evidence="16" id="KW-1185">Reference proteome</keyword>
<dbReference type="GO" id="GO:0015940">
    <property type="term" value="P:pantothenate biosynthetic process"/>
    <property type="evidence" value="ECO:0007669"/>
    <property type="project" value="UniProtKB-KW"/>
</dbReference>
<protein>
    <recommendedName>
        <fullName evidence="5 11">2-dehydropantoate 2-reductase</fullName>
        <ecNumber evidence="4 11">1.1.1.169</ecNumber>
    </recommendedName>
    <alternativeName>
        <fullName evidence="9 11">Ketopantoate reductase</fullName>
    </alternativeName>
</protein>
<dbReference type="PANTHER" id="PTHR43765">
    <property type="entry name" value="2-DEHYDROPANTOATE 2-REDUCTASE-RELATED"/>
    <property type="match status" value="1"/>
</dbReference>
<evidence type="ECO:0000259" key="12">
    <source>
        <dbReference type="Pfam" id="PF02558"/>
    </source>
</evidence>
<name>A0A942SW48_9BACI</name>
<evidence type="ECO:0000256" key="10">
    <source>
        <dbReference type="ARBA" id="ARBA00048793"/>
    </source>
</evidence>
<evidence type="ECO:0000256" key="7">
    <source>
        <dbReference type="ARBA" id="ARBA00022857"/>
    </source>
</evidence>
<dbReference type="Gene3D" id="3.40.50.720">
    <property type="entry name" value="NAD(P)-binding Rossmann-like Domain"/>
    <property type="match status" value="1"/>
</dbReference>
<gene>
    <name evidence="15" type="ORF">KHB02_022595</name>
    <name evidence="14" type="ORF">KHB02_05940</name>
</gene>
<accession>A0A942SW48</accession>
<evidence type="ECO:0000259" key="13">
    <source>
        <dbReference type="Pfam" id="PF08546"/>
    </source>
</evidence>
<dbReference type="Gene3D" id="1.10.1040.10">
    <property type="entry name" value="N-(1-d-carboxylethyl)-l-norvaline Dehydrogenase, domain 2"/>
    <property type="match status" value="1"/>
</dbReference>
<dbReference type="SUPFAM" id="SSF51735">
    <property type="entry name" value="NAD(P)-binding Rossmann-fold domains"/>
    <property type="match status" value="1"/>
</dbReference>
<keyword evidence="6 11" id="KW-0566">Pantothenate biosynthesis</keyword>
<dbReference type="RefSeq" id="WP_213140847.1">
    <property type="nucleotide sequence ID" value="NZ_JAGYPE020000054.1"/>
</dbReference>
<comment type="caution">
    <text evidence="14">The sequence shown here is derived from an EMBL/GenBank/DDBJ whole genome shotgun (WGS) entry which is preliminary data.</text>
</comment>
<keyword evidence="7 11" id="KW-0521">NADP</keyword>
<dbReference type="InterPro" id="IPR013328">
    <property type="entry name" value="6PGD_dom2"/>
</dbReference>
<dbReference type="EMBL" id="JAGYPE020000054">
    <property type="protein sequence ID" value="MCH6268326.1"/>
    <property type="molecule type" value="Genomic_DNA"/>
</dbReference>
<dbReference type="EC" id="1.1.1.169" evidence="4 11"/>
<comment type="catalytic activity">
    <reaction evidence="10 11">
        <text>(R)-pantoate + NADP(+) = 2-dehydropantoate + NADPH + H(+)</text>
        <dbReference type="Rhea" id="RHEA:16233"/>
        <dbReference type="ChEBI" id="CHEBI:11561"/>
        <dbReference type="ChEBI" id="CHEBI:15378"/>
        <dbReference type="ChEBI" id="CHEBI:15980"/>
        <dbReference type="ChEBI" id="CHEBI:57783"/>
        <dbReference type="ChEBI" id="CHEBI:58349"/>
        <dbReference type="EC" id="1.1.1.169"/>
    </reaction>
</comment>
<comment type="function">
    <text evidence="1 11">Catalyzes the NADPH-dependent reduction of ketopantoate into pantoic acid.</text>
</comment>
<evidence type="ECO:0000256" key="4">
    <source>
        <dbReference type="ARBA" id="ARBA00013014"/>
    </source>
</evidence>
<dbReference type="Proteomes" id="UP000677265">
    <property type="component" value="Unassembled WGS sequence"/>
</dbReference>
<dbReference type="Pfam" id="PF02558">
    <property type="entry name" value="ApbA"/>
    <property type="match status" value="1"/>
</dbReference>
<evidence type="ECO:0000313" key="15">
    <source>
        <dbReference type="EMBL" id="MCH6268326.1"/>
    </source>
</evidence>
<dbReference type="NCBIfam" id="TIGR00745">
    <property type="entry name" value="apbA_panE"/>
    <property type="match status" value="1"/>
</dbReference>
<dbReference type="AlphaFoldDB" id="A0A942SW48"/>
<keyword evidence="8 11" id="KW-0560">Oxidoreductase</keyword>
<dbReference type="InterPro" id="IPR036291">
    <property type="entry name" value="NAD(P)-bd_dom_sf"/>
</dbReference>